<evidence type="ECO:0000256" key="6">
    <source>
        <dbReference type="ARBA" id="ARBA00020536"/>
    </source>
</evidence>
<keyword evidence="7" id="KW-0158">Chromosome</keyword>
<dbReference type="Gene3D" id="1.10.8.10">
    <property type="entry name" value="DNA helicase RuvA subunit, C-terminal domain"/>
    <property type="match status" value="1"/>
</dbReference>
<dbReference type="HOGENOM" id="CLU_1482968_0_0_1"/>
<evidence type="ECO:0000313" key="19">
    <source>
        <dbReference type="EMBL" id="ELU38523.1"/>
    </source>
</evidence>
<dbReference type="GO" id="GO:0043130">
    <property type="term" value="F:ubiquitin binding"/>
    <property type="evidence" value="ECO:0007669"/>
    <property type="project" value="InterPro"/>
</dbReference>
<dbReference type="PROSITE" id="PS51140">
    <property type="entry name" value="CUE"/>
    <property type="match status" value="1"/>
</dbReference>
<evidence type="ECO:0000256" key="7">
    <source>
        <dbReference type="ARBA" id="ARBA00022454"/>
    </source>
</evidence>
<dbReference type="GO" id="GO:0043022">
    <property type="term" value="F:ribosome binding"/>
    <property type="evidence" value="ECO:0007669"/>
    <property type="project" value="InterPro"/>
</dbReference>
<keyword evidence="16" id="KW-0234">DNA repair</keyword>
<dbReference type="GO" id="GO:0006281">
    <property type="term" value="P:DNA repair"/>
    <property type="evidence" value="ECO:0007669"/>
    <property type="project" value="UniProtKB-KW"/>
</dbReference>
<dbReference type="GO" id="GO:0003677">
    <property type="term" value="F:DNA binding"/>
    <property type="evidence" value="ECO:0007669"/>
    <property type="project" value="UniProtKB-KW"/>
</dbReference>
<keyword evidence="12" id="KW-0779">Telomere</keyword>
<gene>
    <name evidence="19" type="ORF">AG1IA_07459</name>
</gene>
<evidence type="ECO:0000256" key="14">
    <source>
        <dbReference type="ARBA" id="ARBA00023071"/>
    </source>
</evidence>
<dbReference type="Gene3D" id="2.40.50.140">
    <property type="entry name" value="Nucleic acid-binding proteins"/>
    <property type="match status" value="1"/>
</dbReference>
<dbReference type="SMART" id="SM01376">
    <property type="entry name" value="eIF-5a"/>
    <property type="match status" value="1"/>
</dbReference>
<dbReference type="FunFam" id="2.40.50.140:FF:000034">
    <property type="entry name" value="Eukaryotic translation initiation factor 5A"/>
    <property type="match status" value="1"/>
</dbReference>
<dbReference type="AlphaFoldDB" id="L8WP29"/>
<dbReference type="GO" id="GO:0000781">
    <property type="term" value="C:chromosome, telomeric region"/>
    <property type="evidence" value="ECO:0007669"/>
    <property type="project" value="UniProtKB-SubCell"/>
</dbReference>
<evidence type="ECO:0000256" key="10">
    <source>
        <dbReference type="ARBA" id="ARBA00022786"/>
    </source>
</evidence>
<evidence type="ECO:0000256" key="13">
    <source>
        <dbReference type="ARBA" id="ARBA00022917"/>
    </source>
</evidence>
<dbReference type="InterPro" id="IPR020189">
    <property type="entry name" value="IF5A_C"/>
</dbReference>
<keyword evidence="17" id="KW-0539">Nucleus</keyword>
<dbReference type="Pfam" id="PF02845">
    <property type="entry name" value="CUE"/>
    <property type="match status" value="1"/>
</dbReference>
<dbReference type="OrthoDB" id="9975114at2759"/>
<evidence type="ECO:0000256" key="4">
    <source>
        <dbReference type="ARBA" id="ARBA00005491"/>
    </source>
</evidence>
<evidence type="ECO:0000256" key="9">
    <source>
        <dbReference type="ARBA" id="ARBA00022763"/>
    </source>
</evidence>
<dbReference type="SUPFAM" id="SSF50249">
    <property type="entry name" value="Nucleic acid-binding proteins"/>
    <property type="match status" value="1"/>
</dbReference>
<accession>L8WP29</accession>
<dbReference type="EMBL" id="AFRT01002134">
    <property type="protein sequence ID" value="ELU38523.1"/>
    <property type="molecule type" value="Genomic_DNA"/>
</dbReference>
<comment type="similarity">
    <text evidence="5">Belongs to the eIF-5A family.</text>
</comment>
<keyword evidence="11" id="KW-0832">Ubl conjugation</keyword>
<evidence type="ECO:0000256" key="1">
    <source>
        <dbReference type="ARBA" id="ARBA00004123"/>
    </source>
</evidence>
<dbReference type="GO" id="GO:0003746">
    <property type="term" value="F:translation elongation factor activity"/>
    <property type="evidence" value="ECO:0007669"/>
    <property type="project" value="InterPro"/>
</dbReference>
<dbReference type="InterPro" id="IPR003892">
    <property type="entry name" value="CUE"/>
</dbReference>
<dbReference type="GO" id="GO:0003723">
    <property type="term" value="F:RNA binding"/>
    <property type="evidence" value="ECO:0007669"/>
    <property type="project" value="InterPro"/>
</dbReference>
<evidence type="ECO:0000256" key="3">
    <source>
        <dbReference type="ARBA" id="ARBA00004574"/>
    </source>
</evidence>
<evidence type="ECO:0000256" key="2">
    <source>
        <dbReference type="ARBA" id="ARBA00004496"/>
    </source>
</evidence>
<keyword evidence="8" id="KW-0963">Cytoplasm</keyword>
<comment type="subcellular location">
    <subcellularLocation>
        <location evidence="3">Chromosome</location>
        <location evidence="3">Telomere</location>
    </subcellularLocation>
    <subcellularLocation>
        <location evidence="2">Cytoplasm</location>
    </subcellularLocation>
    <subcellularLocation>
        <location evidence="1">Nucleus</location>
    </subcellularLocation>
</comment>
<evidence type="ECO:0000256" key="16">
    <source>
        <dbReference type="ARBA" id="ARBA00023204"/>
    </source>
</evidence>
<keyword evidence="20" id="KW-1185">Reference proteome</keyword>
<evidence type="ECO:0000256" key="5">
    <source>
        <dbReference type="ARBA" id="ARBA00006016"/>
    </source>
</evidence>
<reference evidence="19 20" key="1">
    <citation type="journal article" date="2013" name="Nat. Commun.">
        <title>The evolution and pathogenic mechanisms of the rice sheath blight pathogen.</title>
        <authorList>
            <person name="Zheng A."/>
            <person name="Lin R."/>
            <person name="Xu L."/>
            <person name="Qin P."/>
            <person name="Tang C."/>
            <person name="Ai P."/>
            <person name="Zhang D."/>
            <person name="Liu Y."/>
            <person name="Sun Z."/>
            <person name="Feng H."/>
            <person name="Wang Y."/>
            <person name="Chen Y."/>
            <person name="Liang X."/>
            <person name="Fu R."/>
            <person name="Li Q."/>
            <person name="Zhang J."/>
            <person name="Yu X."/>
            <person name="Xie Z."/>
            <person name="Ding L."/>
            <person name="Guan P."/>
            <person name="Tang J."/>
            <person name="Liang Y."/>
            <person name="Wang S."/>
            <person name="Deng Q."/>
            <person name="Li S."/>
            <person name="Zhu J."/>
            <person name="Wang L."/>
            <person name="Liu H."/>
            <person name="Li P."/>
        </authorList>
    </citation>
    <scope>NUCLEOTIDE SEQUENCE [LARGE SCALE GENOMIC DNA]</scope>
    <source>
        <strain evidence="20">AG-1 IA</strain>
    </source>
</reference>
<evidence type="ECO:0000256" key="12">
    <source>
        <dbReference type="ARBA" id="ARBA00022895"/>
    </source>
</evidence>
<evidence type="ECO:0000313" key="20">
    <source>
        <dbReference type="Proteomes" id="UP000011668"/>
    </source>
</evidence>
<sequence>MDVPNVTRTEFQLVNIDDGFLNLMSNEGVPKDDVRVPEGDLGKQIQSDFEEGKELIVTVCAAMNEEHALGVKEAPKGACKSIADAIKLDSNCWTEMVLAGTDACGLNARQQERHGLRVNMNLKWMRGEADISRAQSKKYGAQVKAIQEVFPDWHDDDLVSLLQDTHGSVETAIERITQGARN</sequence>
<dbReference type="GO" id="GO:0045901">
    <property type="term" value="P:positive regulation of translational elongation"/>
    <property type="evidence" value="ECO:0007669"/>
    <property type="project" value="InterPro"/>
</dbReference>
<dbReference type="InterPro" id="IPR001884">
    <property type="entry name" value="IF5A-like"/>
</dbReference>
<evidence type="ECO:0000259" key="18">
    <source>
        <dbReference type="PROSITE" id="PS51140"/>
    </source>
</evidence>
<protein>
    <recommendedName>
        <fullName evidence="6">RNA polymerase II degradation factor 1</fullName>
    </recommendedName>
</protein>
<dbReference type="Pfam" id="PF01287">
    <property type="entry name" value="eIF-5a"/>
    <property type="match status" value="1"/>
</dbReference>
<keyword evidence="10" id="KW-0833">Ubl conjugation pathway</keyword>
<evidence type="ECO:0000256" key="8">
    <source>
        <dbReference type="ARBA" id="ARBA00022490"/>
    </source>
</evidence>
<dbReference type="CDD" id="cd14368">
    <property type="entry name" value="CUE_DEF1_like"/>
    <property type="match status" value="1"/>
</dbReference>
<keyword evidence="9" id="KW-0227">DNA damage</keyword>
<dbReference type="CDD" id="cd04468">
    <property type="entry name" value="S1_eIF5A"/>
    <property type="match status" value="1"/>
</dbReference>
<comment type="caution">
    <text evidence="19">The sequence shown here is derived from an EMBL/GenBank/DDBJ whole genome shotgun (WGS) entry which is preliminary data.</text>
</comment>
<evidence type="ECO:0000256" key="17">
    <source>
        <dbReference type="ARBA" id="ARBA00023242"/>
    </source>
</evidence>
<feature type="domain" description="CUE" evidence="18">
    <location>
        <begin position="138"/>
        <end position="181"/>
    </location>
</feature>
<dbReference type="Proteomes" id="UP000011668">
    <property type="component" value="Unassembled WGS sequence"/>
</dbReference>
<dbReference type="PANTHER" id="PTHR11673">
    <property type="entry name" value="TRANSLATION INITIATION FACTOR 5A FAMILY MEMBER"/>
    <property type="match status" value="1"/>
</dbReference>
<organism evidence="19 20">
    <name type="scientific">Thanatephorus cucumeris (strain AG1-IA)</name>
    <name type="common">Rice sheath blight fungus</name>
    <name type="synonym">Rhizoctonia solani</name>
    <dbReference type="NCBI Taxonomy" id="983506"/>
    <lineage>
        <taxon>Eukaryota</taxon>
        <taxon>Fungi</taxon>
        <taxon>Dikarya</taxon>
        <taxon>Basidiomycota</taxon>
        <taxon>Agaricomycotina</taxon>
        <taxon>Agaricomycetes</taxon>
        <taxon>Cantharellales</taxon>
        <taxon>Ceratobasidiaceae</taxon>
        <taxon>Rhizoctonia</taxon>
        <taxon>Rhizoctonia solani AG-1</taxon>
    </lineage>
</organism>
<dbReference type="GO" id="GO:0005634">
    <property type="term" value="C:nucleus"/>
    <property type="evidence" value="ECO:0007669"/>
    <property type="project" value="UniProtKB-SubCell"/>
</dbReference>
<dbReference type="STRING" id="983506.L8WP29"/>
<comment type="similarity">
    <text evidence="4">Belongs to the DEF1 family.</text>
</comment>
<keyword evidence="13" id="KW-0648">Protein biosynthesis</keyword>
<dbReference type="GO" id="GO:0005737">
    <property type="term" value="C:cytoplasm"/>
    <property type="evidence" value="ECO:0007669"/>
    <property type="project" value="UniProtKB-SubCell"/>
</dbReference>
<dbReference type="GO" id="GO:0045905">
    <property type="term" value="P:positive regulation of translational termination"/>
    <property type="evidence" value="ECO:0007669"/>
    <property type="project" value="InterPro"/>
</dbReference>
<name>L8WP29_THACA</name>
<evidence type="ECO:0000256" key="15">
    <source>
        <dbReference type="ARBA" id="ARBA00023125"/>
    </source>
</evidence>
<dbReference type="InterPro" id="IPR041803">
    <property type="entry name" value="DEF1_CUE"/>
</dbReference>
<keyword evidence="15" id="KW-0238">DNA-binding</keyword>
<dbReference type="InterPro" id="IPR012340">
    <property type="entry name" value="NA-bd_OB-fold"/>
</dbReference>
<proteinExistence type="inferred from homology"/>
<keyword evidence="14" id="KW-0385">Hypusine</keyword>
<evidence type="ECO:0000256" key="11">
    <source>
        <dbReference type="ARBA" id="ARBA00022843"/>
    </source>
</evidence>